<dbReference type="SUPFAM" id="SSF50044">
    <property type="entry name" value="SH3-domain"/>
    <property type="match status" value="1"/>
</dbReference>
<dbReference type="SMART" id="SM00326">
    <property type="entry name" value="SH3"/>
    <property type="match status" value="1"/>
</dbReference>
<evidence type="ECO:0000259" key="7">
    <source>
        <dbReference type="PROSITE" id="PS50106"/>
    </source>
</evidence>
<dbReference type="Pfam" id="PF00595">
    <property type="entry name" value="PDZ"/>
    <property type="match status" value="1"/>
</dbReference>
<dbReference type="PROSITE" id="PS50002">
    <property type="entry name" value="SH3"/>
    <property type="match status" value="1"/>
</dbReference>
<evidence type="ECO:0000256" key="4">
    <source>
        <dbReference type="SAM" id="MobiDB-lite"/>
    </source>
</evidence>
<keyword evidence="10" id="KW-1185">Reference proteome</keyword>
<name>A0A267F9R5_9PLAT</name>
<reference evidence="9 10" key="1">
    <citation type="submission" date="2017-06" db="EMBL/GenBank/DDBJ databases">
        <title>A platform for efficient transgenesis in Macrostomum lignano, a flatworm model organism for stem cell research.</title>
        <authorList>
            <person name="Berezikov E."/>
        </authorList>
    </citation>
    <scope>NUCLEOTIDE SEQUENCE [LARGE SCALE GENOMIC DNA]</scope>
    <source>
        <strain evidence="9">DV1</strain>
        <tissue evidence="9">Whole organism</tissue>
    </source>
</reference>
<evidence type="ECO:0008006" key="11">
    <source>
        <dbReference type="Google" id="ProtNLM"/>
    </source>
</evidence>
<dbReference type="InterPro" id="IPR027417">
    <property type="entry name" value="P-loop_NTPase"/>
</dbReference>
<dbReference type="InterPro" id="IPR004172">
    <property type="entry name" value="L27_dom"/>
</dbReference>
<comment type="similarity">
    <text evidence="1">Belongs to the MAGUK family.</text>
</comment>
<organism evidence="9 10">
    <name type="scientific">Macrostomum lignano</name>
    <dbReference type="NCBI Taxonomy" id="282301"/>
    <lineage>
        <taxon>Eukaryota</taxon>
        <taxon>Metazoa</taxon>
        <taxon>Spiralia</taxon>
        <taxon>Lophotrochozoa</taxon>
        <taxon>Platyhelminthes</taxon>
        <taxon>Rhabditophora</taxon>
        <taxon>Macrostomorpha</taxon>
        <taxon>Macrostomida</taxon>
        <taxon>Macrostomidae</taxon>
        <taxon>Macrostomum</taxon>
    </lineage>
</organism>
<feature type="domain" description="Guanylate kinase-like" evidence="6">
    <location>
        <begin position="450"/>
        <end position="637"/>
    </location>
</feature>
<dbReference type="PROSITE" id="PS50106">
    <property type="entry name" value="PDZ"/>
    <property type="match status" value="1"/>
</dbReference>
<accession>A0A267F9R5</accession>
<dbReference type="InterPro" id="IPR036034">
    <property type="entry name" value="PDZ_sf"/>
</dbReference>
<feature type="region of interest" description="Disordered" evidence="4">
    <location>
        <begin position="1"/>
        <end position="23"/>
    </location>
</feature>
<gene>
    <name evidence="9" type="ORF">BOX15_Mlig011536g2</name>
</gene>
<dbReference type="InterPro" id="IPR008144">
    <property type="entry name" value="Guanylate_kin-like_dom"/>
</dbReference>
<dbReference type="EMBL" id="NIVC01001281">
    <property type="protein sequence ID" value="PAA69887.1"/>
    <property type="molecule type" value="Genomic_DNA"/>
</dbReference>
<dbReference type="Pfam" id="PF07653">
    <property type="entry name" value="SH3_2"/>
    <property type="match status" value="1"/>
</dbReference>
<feature type="region of interest" description="Disordered" evidence="4">
    <location>
        <begin position="170"/>
        <end position="213"/>
    </location>
</feature>
<evidence type="ECO:0000256" key="1">
    <source>
        <dbReference type="ARBA" id="ARBA00007014"/>
    </source>
</evidence>
<protein>
    <recommendedName>
        <fullName evidence="11">MAGUK p55 subfamily member 6</fullName>
    </recommendedName>
</protein>
<feature type="compositionally biased region" description="Pro residues" evidence="4">
    <location>
        <begin position="1"/>
        <end position="14"/>
    </location>
</feature>
<dbReference type="Gene3D" id="2.30.42.10">
    <property type="match status" value="1"/>
</dbReference>
<evidence type="ECO:0000259" key="6">
    <source>
        <dbReference type="PROSITE" id="PS50052"/>
    </source>
</evidence>
<evidence type="ECO:0000259" key="8">
    <source>
        <dbReference type="PROSITE" id="PS51022"/>
    </source>
</evidence>
<dbReference type="InterPro" id="IPR036028">
    <property type="entry name" value="SH3-like_dom_sf"/>
</dbReference>
<dbReference type="InterPro" id="IPR001478">
    <property type="entry name" value="PDZ"/>
</dbReference>
<evidence type="ECO:0000313" key="9">
    <source>
        <dbReference type="EMBL" id="PAA69887.1"/>
    </source>
</evidence>
<dbReference type="AlphaFoldDB" id="A0A267F9R5"/>
<dbReference type="Proteomes" id="UP000215902">
    <property type="component" value="Unassembled WGS sequence"/>
</dbReference>
<dbReference type="SMART" id="SM00072">
    <property type="entry name" value="GuKc"/>
    <property type="match status" value="1"/>
</dbReference>
<dbReference type="Pfam" id="PF00625">
    <property type="entry name" value="Guanylate_kin"/>
    <property type="match status" value="1"/>
</dbReference>
<dbReference type="InterPro" id="IPR008145">
    <property type="entry name" value="GK/Ca_channel_bsu"/>
</dbReference>
<dbReference type="Gene3D" id="2.30.30.40">
    <property type="entry name" value="SH3 Domains"/>
    <property type="match status" value="1"/>
</dbReference>
<proteinExistence type="inferred from homology"/>
<feature type="domain" description="SH3" evidence="5">
    <location>
        <begin position="322"/>
        <end position="391"/>
    </location>
</feature>
<dbReference type="InterPro" id="IPR001452">
    <property type="entry name" value="SH3_domain"/>
</dbReference>
<dbReference type="Gene3D" id="3.40.50.300">
    <property type="entry name" value="P-loop containing nucleotide triphosphate hydrolases"/>
    <property type="match status" value="1"/>
</dbReference>
<dbReference type="PANTHER" id="PTHR23122">
    <property type="entry name" value="MEMBRANE-ASSOCIATED GUANYLATE KINASE MAGUK"/>
    <property type="match status" value="1"/>
</dbReference>
<evidence type="ECO:0000313" key="10">
    <source>
        <dbReference type="Proteomes" id="UP000215902"/>
    </source>
</evidence>
<keyword evidence="2 3" id="KW-0728">SH3 domain</keyword>
<dbReference type="SUPFAM" id="SSF52540">
    <property type="entry name" value="P-loop containing nucleoside triphosphate hydrolases"/>
    <property type="match status" value="1"/>
</dbReference>
<dbReference type="SUPFAM" id="SSF50156">
    <property type="entry name" value="PDZ domain-like"/>
    <property type="match status" value="1"/>
</dbReference>
<dbReference type="SMART" id="SM00228">
    <property type="entry name" value="PDZ"/>
    <property type="match status" value="1"/>
</dbReference>
<dbReference type="CDD" id="cd11862">
    <property type="entry name" value="SH3_MPP"/>
    <property type="match status" value="1"/>
</dbReference>
<sequence>MPPPPPPPKPPKPPKPSKLRASKSARNLGELSERLEQHFEGEPEVHELSNFLQGGDLRSLLAMHDSLKRLQKQRRKAGPDSEAFPGVSQTEYVRSLHDTLEQLETVAATDDEANDLYELLASGRLNTFVEALEDIGHRNYEGDRLRKARNAENDEVAAASAGLHESAVGGALAESPGPLSGRAASAATPVFSDGNDDDAFGAAQTLQPQPTGDPMMDDLDEFDRPQKMVAFAKMPGEDLGITVGTIEWYDDNTGQSGLDIVVERIMAGSRIEQQGVLKPYDVIKEVNGIPIDSPEKLQQVMRKASGNVTLKVRSGFYEAGKGSQTYVKALFSYDPQYDGLIPCKEAGLKFTVGDVLQVLSQEDPNWWQARRWDNSGRAGLIPSLTLQERRTAFLQSTPDKDAINYKVMGLGLAKKKKTVRVAYKANVAQSFQRSDLTIYQEVARVPPFRRSLILLLGAPGVGKASLITQLIKHHPETYARPIPHTSRPPRQGEVNGERYLFAGQQEMEVDVHKGAYLEYGQLNGSMYGIKIDTLRSMAKQDRTLLVDCAPDRARQVCTAEFKPYVVFIAAPSFDCMKSMYELGSSLGLTNNFKRDEDFRKSIQQSIHIERTYRHLFDSVLICDNFDSCYEQLEAVLESLTTEHQWLPVHWLY</sequence>
<feature type="domain" description="PDZ" evidence="7">
    <location>
        <begin position="228"/>
        <end position="312"/>
    </location>
</feature>
<comment type="caution">
    <text evidence="9">The sequence shown here is derived from an EMBL/GenBank/DDBJ whole genome shotgun (WGS) entry which is preliminary data.</text>
</comment>
<evidence type="ECO:0000256" key="3">
    <source>
        <dbReference type="PROSITE-ProRule" id="PRU00192"/>
    </source>
</evidence>
<dbReference type="STRING" id="282301.A0A267F9R5"/>
<evidence type="ECO:0000259" key="5">
    <source>
        <dbReference type="PROSITE" id="PS50002"/>
    </source>
</evidence>
<feature type="domain" description="L27" evidence="8">
    <location>
        <begin position="17"/>
        <end position="75"/>
    </location>
</feature>
<dbReference type="PROSITE" id="PS51022">
    <property type="entry name" value="L27"/>
    <property type="match status" value="1"/>
</dbReference>
<dbReference type="InterPro" id="IPR050716">
    <property type="entry name" value="MAGUK"/>
</dbReference>
<dbReference type="PROSITE" id="PS50052">
    <property type="entry name" value="GUANYLATE_KINASE_2"/>
    <property type="match status" value="1"/>
</dbReference>
<dbReference type="OrthoDB" id="65789at2759"/>
<evidence type="ECO:0000256" key="2">
    <source>
        <dbReference type="ARBA" id="ARBA00022443"/>
    </source>
</evidence>